<dbReference type="Proteomes" id="UP000219338">
    <property type="component" value="Unassembled WGS sequence"/>
</dbReference>
<evidence type="ECO:0000313" key="2">
    <source>
        <dbReference type="Proteomes" id="UP000219338"/>
    </source>
</evidence>
<name>A0A284R3B5_ARMOS</name>
<keyword evidence="2" id="KW-1185">Reference proteome</keyword>
<accession>A0A284R3B5</accession>
<gene>
    <name evidence="1" type="ORF">ARMOST_06521</name>
</gene>
<sequence>MVPGSADPNQHPSVIASILERDSKHVAHVETIVLHAFALSLPEKHFTSVARVLDLLPQTEKMVLKDFLFVIPCPSIPTLFSHLTSFTSLRFENSWLSANVFNMLAELNLDNLAIPGGNNTSVDRAKLTTEASAFFSRLLSFEFVADGEGDLPGLPLNYQWLKDIEFNRLQHLDLTISDEHGINVMNDILLKAPQTVALGLKMTFGEALHTTIVLDLSHLIYLHNLTLTVDETGLSVATEGISTMTHATLQSIVLALQTEIANSAMVAFDSVIVDCADPEEFVSMTVRRCNGAAIRRKWMQDSLPLLTEAHGQKISAA</sequence>
<organism evidence="1 2">
    <name type="scientific">Armillaria ostoyae</name>
    <name type="common">Armillaria root rot fungus</name>
    <dbReference type="NCBI Taxonomy" id="47428"/>
    <lineage>
        <taxon>Eukaryota</taxon>
        <taxon>Fungi</taxon>
        <taxon>Dikarya</taxon>
        <taxon>Basidiomycota</taxon>
        <taxon>Agaricomycotina</taxon>
        <taxon>Agaricomycetes</taxon>
        <taxon>Agaricomycetidae</taxon>
        <taxon>Agaricales</taxon>
        <taxon>Marasmiineae</taxon>
        <taxon>Physalacriaceae</taxon>
        <taxon>Armillaria</taxon>
    </lineage>
</organism>
<evidence type="ECO:0000313" key="1">
    <source>
        <dbReference type="EMBL" id="SJL03175.1"/>
    </source>
</evidence>
<dbReference type="EMBL" id="FUEG01000004">
    <property type="protein sequence ID" value="SJL03175.1"/>
    <property type="molecule type" value="Genomic_DNA"/>
</dbReference>
<reference evidence="2" key="1">
    <citation type="journal article" date="2017" name="Nat. Ecol. Evol.">
        <title>Genome expansion and lineage-specific genetic innovations in the forest pathogenic fungi Armillaria.</title>
        <authorList>
            <person name="Sipos G."/>
            <person name="Prasanna A.N."/>
            <person name="Walter M.C."/>
            <person name="O'Connor E."/>
            <person name="Balint B."/>
            <person name="Krizsan K."/>
            <person name="Kiss B."/>
            <person name="Hess J."/>
            <person name="Varga T."/>
            <person name="Slot J."/>
            <person name="Riley R."/>
            <person name="Boka B."/>
            <person name="Rigling D."/>
            <person name="Barry K."/>
            <person name="Lee J."/>
            <person name="Mihaltcheva S."/>
            <person name="LaButti K."/>
            <person name="Lipzen A."/>
            <person name="Waldron R."/>
            <person name="Moloney N.M."/>
            <person name="Sperisen C."/>
            <person name="Kredics L."/>
            <person name="Vagvoelgyi C."/>
            <person name="Patrignani A."/>
            <person name="Fitzpatrick D."/>
            <person name="Nagy I."/>
            <person name="Doyle S."/>
            <person name="Anderson J.B."/>
            <person name="Grigoriev I.V."/>
            <person name="Gueldener U."/>
            <person name="Muensterkoetter M."/>
            <person name="Nagy L.G."/>
        </authorList>
    </citation>
    <scope>NUCLEOTIDE SEQUENCE [LARGE SCALE GENOMIC DNA]</scope>
    <source>
        <strain evidence="2">C18/9</strain>
    </source>
</reference>
<protein>
    <recommendedName>
        <fullName evidence="3">F-box domain-containing protein</fullName>
    </recommendedName>
</protein>
<dbReference type="AlphaFoldDB" id="A0A284R3B5"/>
<proteinExistence type="predicted"/>
<evidence type="ECO:0008006" key="3">
    <source>
        <dbReference type="Google" id="ProtNLM"/>
    </source>
</evidence>